<proteinExistence type="predicted"/>
<dbReference type="EMBL" id="AEPU01000034">
    <property type="protein sequence ID" value="EFU71133.1"/>
    <property type="molecule type" value="Genomic_DNA"/>
</dbReference>
<accession>A0A828QU23</accession>
<protein>
    <submittedName>
        <fullName evidence="2">Uncharacterized protein</fullName>
    </submittedName>
</protein>
<evidence type="ECO:0000256" key="1">
    <source>
        <dbReference type="SAM" id="Coils"/>
    </source>
</evidence>
<organism evidence="2 3">
    <name type="scientific">Campylobacter upsaliensis JV21</name>
    <dbReference type="NCBI Taxonomy" id="888826"/>
    <lineage>
        <taxon>Bacteria</taxon>
        <taxon>Pseudomonadati</taxon>
        <taxon>Campylobacterota</taxon>
        <taxon>Epsilonproteobacteria</taxon>
        <taxon>Campylobacterales</taxon>
        <taxon>Campylobacteraceae</taxon>
        <taxon>Campylobacter</taxon>
    </lineage>
</organism>
<dbReference type="AlphaFoldDB" id="A0A828QU23"/>
<reference evidence="2 3" key="1">
    <citation type="submission" date="2010-12" db="EMBL/GenBank/DDBJ databases">
        <authorList>
            <person name="Muzny D."/>
            <person name="Qin X."/>
            <person name="Buhay C."/>
            <person name="Dugan-Rocha S."/>
            <person name="Ding Y."/>
            <person name="Chen G."/>
            <person name="Hawes A."/>
            <person name="Holder M."/>
            <person name="Jhangiani S."/>
            <person name="Johnson A."/>
            <person name="Khan Z."/>
            <person name="Li Z."/>
            <person name="Liu W."/>
            <person name="Liu X."/>
            <person name="Perez L."/>
            <person name="Shen H."/>
            <person name="Wang Q."/>
            <person name="Watt J."/>
            <person name="Xi L."/>
            <person name="Xin Y."/>
            <person name="Zhou J."/>
            <person name="Deng J."/>
            <person name="Jiang H."/>
            <person name="Liu Y."/>
            <person name="Qu J."/>
            <person name="Song X.-Z."/>
            <person name="Zhang L."/>
            <person name="Villasana D."/>
            <person name="Johnson A."/>
            <person name="Liu J."/>
            <person name="Liyanage D."/>
            <person name="Lorensuhewa L."/>
            <person name="Robinson T."/>
            <person name="Song A."/>
            <person name="Song B.-B."/>
            <person name="Dinh H."/>
            <person name="Thornton R."/>
            <person name="Coyle M."/>
            <person name="Francisco L."/>
            <person name="Jackson L."/>
            <person name="Javaid M."/>
            <person name="Korchina V."/>
            <person name="Kovar C."/>
            <person name="Mata R."/>
            <person name="Mathew T."/>
            <person name="Ngo R."/>
            <person name="Nguyen L."/>
            <person name="Nguyen N."/>
            <person name="Okwuonu G."/>
            <person name="Ongeri F."/>
            <person name="Pham C."/>
            <person name="Simmons D."/>
            <person name="Wilczek-Boney K."/>
            <person name="Hale W."/>
            <person name="Jakkamsetti A."/>
            <person name="Pham P."/>
            <person name="Ruth R."/>
            <person name="San Lucas F."/>
            <person name="Warren J."/>
            <person name="Zhang J."/>
            <person name="Zhao Z."/>
            <person name="Zhou C."/>
            <person name="Zhu D."/>
            <person name="Lee S."/>
            <person name="Bess C."/>
            <person name="Blankenburg K."/>
            <person name="Forbes L."/>
            <person name="Fu Q."/>
            <person name="Gubbala S."/>
            <person name="Hirani K."/>
            <person name="Jayaseelan J.C."/>
            <person name="Lara F."/>
            <person name="Munidasa M."/>
            <person name="Palculict T."/>
            <person name="Patil S."/>
            <person name="Pu L.-L."/>
            <person name="Saada N."/>
            <person name="Tang L."/>
            <person name="Weissenberger G."/>
            <person name="Zhu Y."/>
            <person name="Hemphill L."/>
            <person name="Shang Y."/>
            <person name="Youmans B."/>
            <person name="Ayvaz T."/>
            <person name="Ross M."/>
            <person name="Santibanez J."/>
            <person name="Aqrawi P."/>
            <person name="Gross S."/>
            <person name="Joshi V."/>
            <person name="Fowler G."/>
            <person name="Nazareth L."/>
            <person name="Reid J."/>
            <person name="Worley K."/>
            <person name="Petrosino J."/>
            <person name="Highlander S."/>
            <person name="Gibbs R."/>
        </authorList>
    </citation>
    <scope>NUCLEOTIDE SEQUENCE [LARGE SCALE GENOMIC DNA]</scope>
    <source>
        <strain evidence="2 3">JV21</strain>
    </source>
</reference>
<evidence type="ECO:0000313" key="3">
    <source>
        <dbReference type="Proteomes" id="UP000005813"/>
    </source>
</evidence>
<evidence type="ECO:0000313" key="2">
    <source>
        <dbReference type="EMBL" id="EFU71133.1"/>
    </source>
</evidence>
<feature type="coiled-coil region" evidence="1">
    <location>
        <begin position="17"/>
        <end position="50"/>
    </location>
</feature>
<sequence>MIYDIAKYETATPKQIVNALSLAKKRAEKLEEEMKNNKNFSKNLQKLLKNSFSTKKTKIEERKIPELDEAIKEYENGNVVTCRSMEEFKAKMAED</sequence>
<gene>
    <name evidence="2" type="ORF">HMPREF9400_1614</name>
</gene>
<dbReference type="Proteomes" id="UP000005813">
    <property type="component" value="Unassembled WGS sequence"/>
</dbReference>
<keyword evidence="1" id="KW-0175">Coiled coil</keyword>
<comment type="caution">
    <text evidence="2">The sequence shown here is derived from an EMBL/GenBank/DDBJ whole genome shotgun (WGS) entry which is preliminary data.</text>
</comment>
<name>A0A828QU23_CAMUP</name>
<dbReference type="RefSeq" id="WP_004278144.1">
    <property type="nucleotide sequence ID" value="NZ_GL622228.1"/>
</dbReference>